<dbReference type="GO" id="GO:0005975">
    <property type="term" value="P:carbohydrate metabolic process"/>
    <property type="evidence" value="ECO:0007669"/>
    <property type="project" value="InterPro"/>
</dbReference>
<dbReference type="SUPFAM" id="SSF88713">
    <property type="entry name" value="Glycoside hydrolase/deacetylase"/>
    <property type="match status" value="1"/>
</dbReference>
<dbReference type="Pfam" id="PF01522">
    <property type="entry name" value="Polysacc_deac_1"/>
    <property type="match status" value="1"/>
</dbReference>
<proteinExistence type="predicted"/>
<dbReference type="CDD" id="cd00118">
    <property type="entry name" value="LysM"/>
    <property type="match status" value="3"/>
</dbReference>
<sequence length="418" mass="47127">MNKLRSIIVFVLVIAFTMTPLTSHAAMVHRVSPGETMFLIAQKYGVTLDELVSKNKFLSDPGRIFNRQLLVVPQPPKKNIYIVQPNDTLFKISQKLGLTINNIVEANQIKDINRLYVGQELSLPVNNTPESSATVKNNYTIKNGDTLYKIAQQHGVSIDTLVKVNSLENINMIYVGQELQIPKKDTAATPVKKQPEANFQYSLSQLRNMYPNTIHLKGNGNDRKIALTFDDGPNPAYTQQILDILKEHDVPATFFIMGSRAERFPNIVKRAVAEGHTIGNHTWNHPDLRKNSNDKIREEIKMTEDTISEITGLRTAIMRPPYGAISVDVVETLIEKDYKIINWSVDSVDWRDKNADKIIINTLSDISSNDIVLFHDSSGEGVSMQPTVDSLPELIETLKMHGYTFVTVDELLNIQPYK</sequence>
<dbReference type="Pfam" id="PF01476">
    <property type="entry name" value="LysM"/>
    <property type="match status" value="3"/>
</dbReference>
<feature type="domain" description="LysM" evidence="5">
    <location>
        <begin position="137"/>
        <end position="181"/>
    </location>
</feature>
<dbReference type="PANTHER" id="PTHR10587">
    <property type="entry name" value="GLYCOSYL TRANSFERASE-RELATED"/>
    <property type="match status" value="1"/>
</dbReference>
<dbReference type="RefSeq" id="WP_091546177.1">
    <property type="nucleotide sequence ID" value="NZ_FMUS01000028.1"/>
</dbReference>
<evidence type="ECO:0000313" key="6">
    <source>
        <dbReference type="EMBL" id="SCZ00799.1"/>
    </source>
</evidence>
<name>A0A1G5KLG7_9FIRM</name>
<dbReference type="Gene3D" id="3.10.350.10">
    <property type="entry name" value="LysM domain"/>
    <property type="match status" value="3"/>
</dbReference>
<evidence type="ECO:0000256" key="1">
    <source>
        <dbReference type="ARBA" id="ARBA00022723"/>
    </source>
</evidence>
<keyword evidence="3" id="KW-0732">Signal</keyword>
<dbReference type="InterPro" id="IPR036779">
    <property type="entry name" value="LysM_dom_sf"/>
</dbReference>
<dbReference type="CDD" id="cd10917">
    <property type="entry name" value="CE4_NodB_like_6s_7s"/>
    <property type="match status" value="1"/>
</dbReference>
<dbReference type="GO" id="GO:0016020">
    <property type="term" value="C:membrane"/>
    <property type="evidence" value="ECO:0007669"/>
    <property type="project" value="TreeGrafter"/>
</dbReference>
<dbReference type="SUPFAM" id="SSF54106">
    <property type="entry name" value="LysM domain"/>
    <property type="match status" value="3"/>
</dbReference>
<dbReference type="SMART" id="SM00257">
    <property type="entry name" value="LysM"/>
    <property type="match status" value="3"/>
</dbReference>
<keyword evidence="2" id="KW-0378">Hydrolase</keyword>
<organism evidence="6 7">
    <name type="scientific">Alkaliphilus peptidifermentans DSM 18978</name>
    <dbReference type="NCBI Taxonomy" id="1120976"/>
    <lineage>
        <taxon>Bacteria</taxon>
        <taxon>Bacillati</taxon>
        <taxon>Bacillota</taxon>
        <taxon>Clostridia</taxon>
        <taxon>Peptostreptococcales</taxon>
        <taxon>Natronincolaceae</taxon>
        <taxon>Alkaliphilus</taxon>
    </lineage>
</organism>
<evidence type="ECO:0000313" key="7">
    <source>
        <dbReference type="Proteomes" id="UP000198636"/>
    </source>
</evidence>
<protein>
    <submittedName>
        <fullName evidence="6">Polysaccharide deacetylase family sporulation protein PdaB</fullName>
    </submittedName>
</protein>
<dbReference type="Proteomes" id="UP000198636">
    <property type="component" value="Unassembled WGS sequence"/>
</dbReference>
<feature type="signal peptide" evidence="3">
    <location>
        <begin position="1"/>
        <end position="25"/>
    </location>
</feature>
<keyword evidence="7" id="KW-1185">Reference proteome</keyword>
<dbReference type="PROSITE" id="PS51677">
    <property type="entry name" value="NODB"/>
    <property type="match status" value="1"/>
</dbReference>
<evidence type="ECO:0000256" key="3">
    <source>
        <dbReference type="SAM" id="SignalP"/>
    </source>
</evidence>
<dbReference type="EMBL" id="FMUS01000028">
    <property type="protein sequence ID" value="SCZ00799.1"/>
    <property type="molecule type" value="Genomic_DNA"/>
</dbReference>
<dbReference type="OrthoDB" id="9806342at2"/>
<evidence type="ECO:0000259" key="4">
    <source>
        <dbReference type="PROSITE" id="PS51677"/>
    </source>
</evidence>
<dbReference type="InterPro" id="IPR050248">
    <property type="entry name" value="Polysacc_deacetylase_ArnD"/>
</dbReference>
<gene>
    <name evidence="6" type="ORF">SAMN03080606_03531</name>
</gene>
<evidence type="ECO:0000259" key="5">
    <source>
        <dbReference type="PROSITE" id="PS51782"/>
    </source>
</evidence>
<feature type="chain" id="PRO_5011648787" evidence="3">
    <location>
        <begin position="26"/>
        <end position="418"/>
    </location>
</feature>
<feature type="domain" description="NodB homology" evidence="4">
    <location>
        <begin position="223"/>
        <end position="406"/>
    </location>
</feature>
<dbReference type="InterPro" id="IPR018392">
    <property type="entry name" value="LysM"/>
</dbReference>
<dbReference type="PROSITE" id="PS51782">
    <property type="entry name" value="LYSM"/>
    <property type="match status" value="3"/>
</dbReference>
<dbReference type="GO" id="GO:0046872">
    <property type="term" value="F:metal ion binding"/>
    <property type="evidence" value="ECO:0007669"/>
    <property type="project" value="UniProtKB-KW"/>
</dbReference>
<dbReference type="AlphaFoldDB" id="A0A1G5KLG7"/>
<dbReference type="GO" id="GO:0016810">
    <property type="term" value="F:hydrolase activity, acting on carbon-nitrogen (but not peptide) bonds"/>
    <property type="evidence" value="ECO:0007669"/>
    <property type="project" value="InterPro"/>
</dbReference>
<dbReference type="STRING" id="1120976.SAMN03080606_03531"/>
<feature type="domain" description="LysM" evidence="5">
    <location>
        <begin position="79"/>
        <end position="123"/>
    </location>
</feature>
<feature type="domain" description="LysM" evidence="5">
    <location>
        <begin position="27"/>
        <end position="72"/>
    </location>
</feature>
<keyword evidence="1" id="KW-0479">Metal-binding</keyword>
<reference evidence="6 7" key="1">
    <citation type="submission" date="2016-10" db="EMBL/GenBank/DDBJ databases">
        <authorList>
            <person name="de Groot N.N."/>
        </authorList>
    </citation>
    <scope>NUCLEOTIDE SEQUENCE [LARGE SCALE GENOMIC DNA]</scope>
    <source>
        <strain evidence="6 7">DSM 18978</strain>
    </source>
</reference>
<accession>A0A1G5KLG7</accession>
<dbReference type="InterPro" id="IPR002509">
    <property type="entry name" value="NODB_dom"/>
</dbReference>
<dbReference type="Gene3D" id="3.20.20.370">
    <property type="entry name" value="Glycoside hydrolase/deacetylase"/>
    <property type="match status" value="1"/>
</dbReference>
<dbReference type="InterPro" id="IPR011330">
    <property type="entry name" value="Glyco_hydro/deAcase_b/a-brl"/>
</dbReference>
<dbReference type="PANTHER" id="PTHR10587:SF133">
    <property type="entry name" value="CHITIN DEACETYLASE 1-RELATED"/>
    <property type="match status" value="1"/>
</dbReference>
<evidence type="ECO:0000256" key="2">
    <source>
        <dbReference type="ARBA" id="ARBA00022801"/>
    </source>
</evidence>